<organism evidence="9 10">
    <name type="scientific">Chionoecetes opilio</name>
    <name type="common">Atlantic snow crab</name>
    <name type="synonym">Cancer opilio</name>
    <dbReference type="NCBI Taxonomy" id="41210"/>
    <lineage>
        <taxon>Eukaryota</taxon>
        <taxon>Metazoa</taxon>
        <taxon>Ecdysozoa</taxon>
        <taxon>Arthropoda</taxon>
        <taxon>Crustacea</taxon>
        <taxon>Multicrustacea</taxon>
        <taxon>Malacostraca</taxon>
        <taxon>Eumalacostraca</taxon>
        <taxon>Eucarida</taxon>
        <taxon>Decapoda</taxon>
        <taxon>Pleocyemata</taxon>
        <taxon>Brachyura</taxon>
        <taxon>Eubrachyura</taxon>
        <taxon>Majoidea</taxon>
        <taxon>Majidae</taxon>
        <taxon>Chionoecetes</taxon>
    </lineage>
</organism>
<evidence type="ECO:0000256" key="2">
    <source>
        <dbReference type="ARBA" id="ARBA00006992"/>
    </source>
</evidence>
<dbReference type="GO" id="GO:0005634">
    <property type="term" value="C:nucleus"/>
    <property type="evidence" value="ECO:0007669"/>
    <property type="project" value="UniProtKB-SubCell"/>
</dbReference>
<sequence>MQQRAGMGMMGGLGMMGGNPLSAMQSLMAMRSPGLDMSNPVIAQLMMQQAMSMSQTGAPQIQKLMSMYPGLASFMEMMKYYAPPPPPPQAHMMGMQMNPLMMSQPAQEDDMEEDENMGVAETYNDYMPSKLKIGIKHPDQVVETASMSSVEPADVSYEVNLPDSCIDTGKLSALQLESITYTCQQHEHFLPDGTRAGFLIGDGAGVGKGRTIGGIIYENYVKGRKKSIWVSVSNDLKYDAERDLKDIGANHINVNFLSKMKYGKINSDLNGNVKKGVLYATYSALIGESSSGQGKYKTRLKQILNWCGDDFDGCIVFDECHRAKNLSPVGSGKPTKTGLTVLELQTRLPKARVVYASATGASEPKNMAYMVRLGIWGKGTPFPEFGDFIGAVEKRGVGAMEIVAMDMKLRGMYIARQLSFHGVAFRIEEVPLDEDFQHMYDESVKLWVDARQKFQESSELINAEKGMKKSMWGQFWSSHQRFFKYLCIASKVEHAVRLARDAVKTNRCVVIGLQSTGEARTLEQLEKDDGELTDFVSTAKGVLETLVEKHFPAPDRNRINKILGISETSKEFKDIIDEVTGKTSKRKPVRQAAQRAAKRRMKELLTSDNDEDSDFEMSGESGGEEEDEEQYSSEASSEFSGVSDFDDEDSWGRPKKRGRQAKNHKQKNGKGRAENGERPPPPPRDHVEKANKLKSDLLKGIDNLGRKLPPNTLDQLIDELGGPENVAEMTGRKGRVVQSDDGQVMYESRSEVDVPLEILNIREKERFMASEKDIAIISEAASSGISLQSDRRVKNQRRRVHITLELPWSADRAIQQFGRTHRSNQVNAPEYVFLISELAGERRFASIVAKRLESLGALTHGDRRATESRDLSSFNIDTKYGRIALESTMKTMMGYEHPIVPPPDDYKGDFFSDIQNALVGVGIIMKEDSIYQLDKDYNNMSKFLNRILGMPVELQNRLFKYFTDTLNAIVGQAKRTGKYDMGILDLGTGGEGCRKTKTKTWVGKHVTGTAKTELHTVLVERGLSWSDIQEKWAELSGDLEGFYLSHQVRNNKKTAVLAVLEPSATNKKKDKSSRMFIIYRPNTGMQMKQEAYCDLKKKYKKVTSDEAQEHWEEQFKASSHICSHAYWQGNCRRVNSGMECEIGLRRRTYHVLCGLVLNVWARVEDVLASAAHSSNKMQVVRLKTNDAIKLVGTLIPNNLVERLTMVMEEGSTESFEETFSDEESRDSKDTAVQWLWMTDGLQTGISRYSPSVYSHQGIFQSIVQHDLVGRVCASQPRSWSSSVCSFFVPG</sequence>
<name>A0A8J4XKU1_CHIOP</name>
<dbReference type="Proteomes" id="UP000770661">
    <property type="component" value="Unassembled WGS sequence"/>
</dbReference>
<proteinExistence type="inferred from homology"/>
<feature type="compositionally biased region" description="Basic residues" evidence="5">
    <location>
        <begin position="653"/>
        <end position="670"/>
    </location>
</feature>
<dbReference type="Gene3D" id="3.40.50.300">
    <property type="entry name" value="P-loop containing nucleotide triphosphate hydrolases"/>
    <property type="match status" value="2"/>
</dbReference>
<dbReference type="Pfam" id="PF25373">
    <property type="entry name" value="SBNO"/>
    <property type="match status" value="1"/>
</dbReference>
<evidence type="ECO:0000259" key="8">
    <source>
        <dbReference type="Pfam" id="PF25373"/>
    </source>
</evidence>
<dbReference type="InterPro" id="IPR057332">
    <property type="entry name" value="SBNO_a/b_dom"/>
</dbReference>
<evidence type="ECO:0000313" key="10">
    <source>
        <dbReference type="Proteomes" id="UP000770661"/>
    </source>
</evidence>
<feature type="compositionally biased region" description="Low complexity" evidence="5">
    <location>
        <begin position="632"/>
        <end position="643"/>
    </location>
</feature>
<evidence type="ECO:0000256" key="5">
    <source>
        <dbReference type="SAM" id="MobiDB-lite"/>
    </source>
</evidence>
<dbReference type="Pfam" id="PF13872">
    <property type="entry name" value="AAA_34"/>
    <property type="match status" value="1"/>
</dbReference>
<feature type="compositionally biased region" description="Acidic residues" evidence="5">
    <location>
        <begin position="608"/>
        <end position="631"/>
    </location>
</feature>
<feature type="region of interest" description="Disordered" evidence="5">
    <location>
        <begin position="581"/>
        <end position="688"/>
    </location>
</feature>
<dbReference type="OrthoDB" id="421838at2759"/>
<feature type="domain" description="Strawberry notch helicase C" evidence="6">
    <location>
        <begin position="711"/>
        <end position="985"/>
    </location>
</feature>
<dbReference type="PANTHER" id="PTHR12706:SF30">
    <property type="entry name" value="PROTEIN STRAWBERRY NOTCH-RELATED"/>
    <property type="match status" value="1"/>
</dbReference>
<evidence type="ECO:0000256" key="4">
    <source>
        <dbReference type="ARBA" id="ARBA00023242"/>
    </source>
</evidence>
<keyword evidence="3" id="KW-0175">Coiled coil</keyword>
<comment type="similarity">
    <text evidence="2">Belongs to the SBNO family.</text>
</comment>
<dbReference type="FunFam" id="3.40.50.300:FF:000282">
    <property type="entry name" value="Strawberry notch homolog 1 (Drosophila)"/>
    <property type="match status" value="1"/>
</dbReference>
<dbReference type="GO" id="GO:0031490">
    <property type="term" value="F:chromatin DNA binding"/>
    <property type="evidence" value="ECO:0007669"/>
    <property type="project" value="TreeGrafter"/>
</dbReference>
<dbReference type="EMBL" id="JACEEZ010025162">
    <property type="protein sequence ID" value="KAG0704034.1"/>
    <property type="molecule type" value="Genomic_DNA"/>
</dbReference>
<dbReference type="GO" id="GO:0006355">
    <property type="term" value="P:regulation of DNA-templated transcription"/>
    <property type="evidence" value="ECO:0007669"/>
    <property type="project" value="InterPro"/>
</dbReference>
<comment type="caution">
    <text evidence="9">The sequence shown here is derived from an EMBL/GenBank/DDBJ whole genome shotgun (WGS) entry which is preliminary data.</text>
</comment>
<reference evidence="9" key="1">
    <citation type="submission" date="2020-07" db="EMBL/GenBank/DDBJ databases">
        <title>The High-quality genome of the commercially important snow crab, Chionoecetes opilio.</title>
        <authorList>
            <person name="Jeong J.-H."/>
            <person name="Ryu S."/>
        </authorList>
    </citation>
    <scope>NUCLEOTIDE SEQUENCE</scope>
    <source>
        <strain evidence="9">MADBK_172401_WGS</strain>
        <tissue evidence="9">Digestive gland</tissue>
    </source>
</reference>
<keyword evidence="10" id="KW-1185">Reference proteome</keyword>
<dbReference type="SUPFAM" id="SSF52540">
    <property type="entry name" value="P-loop containing nucleoside triphosphate hydrolases"/>
    <property type="match status" value="2"/>
</dbReference>
<protein>
    <submittedName>
        <fullName evidence="9">Protein strawberry notch 1</fullName>
    </submittedName>
</protein>
<dbReference type="Pfam" id="PF13871">
    <property type="entry name" value="Helicase_C_4"/>
    <property type="match status" value="1"/>
</dbReference>
<evidence type="ECO:0000313" key="9">
    <source>
        <dbReference type="EMBL" id="KAG0704034.1"/>
    </source>
</evidence>
<dbReference type="InterPro" id="IPR027417">
    <property type="entry name" value="P-loop_NTPase"/>
</dbReference>
<dbReference type="PANTHER" id="PTHR12706">
    <property type="entry name" value="STRAWBERRY NOTCH-RELATED"/>
    <property type="match status" value="1"/>
</dbReference>
<feature type="domain" description="SBNO alpha/beta" evidence="8">
    <location>
        <begin position="1023"/>
        <end position="1145"/>
    </location>
</feature>
<accession>A0A8J4XKU1</accession>
<evidence type="ECO:0000259" key="6">
    <source>
        <dbReference type="Pfam" id="PF13871"/>
    </source>
</evidence>
<evidence type="ECO:0000256" key="1">
    <source>
        <dbReference type="ARBA" id="ARBA00004123"/>
    </source>
</evidence>
<dbReference type="InterPro" id="IPR039187">
    <property type="entry name" value="SNO_AAA"/>
</dbReference>
<comment type="subcellular location">
    <subcellularLocation>
        <location evidence="1">Nucleus</location>
    </subcellularLocation>
</comment>
<dbReference type="InterPro" id="IPR026741">
    <property type="entry name" value="SNO"/>
</dbReference>
<feature type="domain" description="Strawberry notch AAA" evidence="7">
    <location>
        <begin position="136"/>
        <end position="442"/>
    </location>
</feature>
<evidence type="ECO:0000256" key="3">
    <source>
        <dbReference type="ARBA" id="ARBA00023054"/>
    </source>
</evidence>
<gene>
    <name evidence="9" type="primary">Sbno1</name>
    <name evidence="9" type="ORF">GWK47_024760</name>
</gene>
<dbReference type="GO" id="GO:0042393">
    <property type="term" value="F:histone binding"/>
    <property type="evidence" value="ECO:0007669"/>
    <property type="project" value="TreeGrafter"/>
</dbReference>
<feature type="compositionally biased region" description="Basic and acidic residues" evidence="5">
    <location>
        <begin position="671"/>
        <end position="688"/>
    </location>
</feature>
<dbReference type="InterPro" id="IPR026937">
    <property type="entry name" value="SBNO_Helicase_C_dom"/>
</dbReference>
<evidence type="ECO:0000259" key="7">
    <source>
        <dbReference type="Pfam" id="PF13872"/>
    </source>
</evidence>
<dbReference type="GO" id="GO:0009967">
    <property type="term" value="P:positive regulation of signal transduction"/>
    <property type="evidence" value="ECO:0007669"/>
    <property type="project" value="UniProtKB-ARBA"/>
</dbReference>
<keyword evidence="4" id="KW-0539">Nucleus</keyword>